<dbReference type="AlphaFoldDB" id="A0A9P1N1E8"/>
<proteinExistence type="predicted"/>
<comment type="caution">
    <text evidence="1">The sequence shown here is derived from an EMBL/GenBank/DDBJ whole genome shotgun (WGS) entry which is preliminary data.</text>
</comment>
<name>A0A9P1N1E8_9PELO</name>
<dbReference type="Proteomes" id="UP001152747">
    <property type="component" value="Unassembled WGS sequence"/>
</dbReference>
<protein>
    <submittedName>
        <fullName evidence="1">Uncharacterized protein</fullName>
    </submittedName>
</protein>
<organism evidence="1 2">
    <name type="scientific">Caenorhabditis angaria</name>
    <dbReference type="NCBI Taxonomy" id="860376"/>
    <lineage>
        <taxon>Eukaryota</taxon>
        <taxon>Metazoa</taxon>
        <taxon>Ecdysozoa</taxon>
        <taxon>Nematoda</taxon>
        <taxon>Chromadorea</taxon>
        <taxon>Rhabditida</taxon>
        <taxon>Rhabditina</taxon>
        <taxon>Rhabditomorpha</taxon>
        <taxon>Rhabditoidea</taxon>
        <taxon>Rhabditidae</taxon>
        <taxon>Peloderinae</taxon>
        <taxon>Caenorhabditis</taxon>
    </lineage>
</organism>
<sequence length="100" mass="11434">MLDEKIVVDCVTLKHFNQLEIIDLLVQFSMKQLDAGILVHFKLKRNVPFLWIQKKAANGIRNYKDDMITKSLLQNLMAEAMDKLMEAHGKKISSGCLSTN</sequence>
<reference evidence="1" key="1">
    <citation type="submission" date="2022-11" db="EMBL/GenBank/DDBJ databases">
        <authorList>
            <person name="Kikuchi T."/>
        </authorList>
    </citation>
    <scope>NUCLEOTIDE SEQUENCE</scope>
    <source>
        <strain evidence="1">PS1010</strain>
    </source>
</reference>
<dbReference type="EMBL" id="CANHGI010000003">
    <property type="protein sequence ID" value="CAI5446363.1"/>
    <property type="molecule type" value="Genomic_DNA"/>
</dbReference>
<keyword evidence="2" id="KW-1185">Reference proteome</keyword>
<gene>
    <name evidence="1" type="ORF">CAMP_LOCUS9000</name>
</gene>
<evidence type="ECO:0000313" key="1">
    <source>
        <dbReference type="EMBL" id="CAI5446363.1"/>
    </source>
</evidence>
<evidence type="ECO:0000313" key="2">
    <source>
        <dbReference type="Proteomes" id="UP001152747"/>
    </source>
</evidence>
<accession>A0A9P1N1E8</accession>